<name>A0A1I2HWK3_9BACT</name>
<dbReference type="AlphaFoldDB" id="A0A1I2HWK3"/>
<dbReference type="OrthoDB" id="9773047at2"/>
<dbReference type="RefSeq" id="WP_091548000.1">
    <property type="nucleotide sequence ID" value="NZ_FONY01000027.1"/>
</dbReference>
<dbReference type="Gene3D" id="3.40.710.10">
    <property type="entry name" value="DD-peptidase/beta-lactamase superfamily"/>
    <property type="match status" value="1"/>
</dbReference>
<keyword evidence="3" id="KW-1185">Reference proteome</keyword>
<protein>
    <recommendedName>
        <fullName evidence="1">Beta-lactamase-related domain-containing protein</fullName>
    </recommendedName>
</protein>
<sequence>MLQLSKRKKIIISSLIILSIGLGYGFNFGLEYANIAASYAAKTVCSCVFVSGRTFESVKSEDLYAVPMAEVQIDETKQEVIAKVYHLAEAKAIYRKGLGCTLVNEISETEIRQQANLQVIDTLPIQDFTLDSIPPNVDVNILQQAIDNAFEEKEKSRIIRTRAVVVLYKGHLIAEKYAPTISPQTPLLGWSMTKSVTNAMVGLLVKAGKINIYQPAPIDEWKNDERKAITTDQLLRMSSGLSFEENYAKPSDATRMLFRKKGAGVYALSSKLANEPDQVWYYSSGTSNILQEIIRRQFPNHIDYLAFPYLSLFQKIGMKSAVMEVDALGTFIGSSFMYATARDWAKFGQLFLQDGIWQGERILPEGWVKYSETPTPKSNGRYAAQFWLEARDKDFPKDAFMALGFEGQSVTIIPSKELVIVRLGCTPNENDFDRNQFVKDIVKAIK</sequence>
<proteinExistence type="predicted"/>
<dbReference type="Proteomes" id="UP000199513">
    <property type="component" value="Unassembled WGS sequence"/>
</dbReference>
<dbReference type="InterPro" id="IPR050789">
    <property type="entry name" value="Diverse_Enzym_Activities"/>
</dbReference>
<dbReference type="PANTHER" id="PTHR43283">
    <property type="entry name" value="BETA-LACTAMASE-RELATED"/>
    <property type="match status" value="1"/>
</dbReference>
<reference evidence="3" key="1">
    <citation type="submission" date="2016-10" db="EMBL/GenBank/DDBJ databases">
        <authorList>
            <person name="Varghese N."/>
            <person name="Submissions S."/>
        </authorList>
    </citation>
    <scope>NUCLEOTIDE SEQUENCE [LARGE SCALE GENOMIC DNA]</scope>
    <source>
        <strain>GEY</strain>
        <strain evidence="3">DSM 9560</strain>
    </source>
</reference>
<dbReference type="STRING" id="1003.SAMN04488541_102733"/>
<dbReference type="EMBL" id="FONY01000027">
    <property type="protein sequence ID" value="SFF34525.1"/>
    <property type="molecule type" value="Genomic_DNA"/>
</dbReference>
<evidence type="ECO:0000259" key="1">
    <source>
        <dbReference type="Pfam" id="PF00144"/>
    </source>
</evidence>
<dbReference type="InterPro" id="IPR001466">
    <property type="entry name" value="Beta-lactam-related"/>
</dbReference>
<organism evidence="2 3">
    <name type="scientific">Thermoflexibacter ruber</name>
    <dbReference type="NCBI Taxonomy" id="1003"/>
    <lineage>
        <taxon>Bacteria</taxon>
        <taxon>Pseudomonadati</taxon>
        <taxon>Bacteroidota</taxon>
        <taxon>Cytophagia</taxon>
        <taxon>Cytophagales</taxon>
        <taxon>Thermoflexibacteraceae</taxon>
        <taxon>Thermoflexibacter</taxon>
    </lineage>
</organism>
<dbReference type="InterPro" id="IPR012338">
    <property type="entry name" value="Beta-lactam/transpept-like"/>
</dbReference>
<evidence type="ECO:0000313" key="2">
    <source>
        <dbReference type="EMBL" id="SFF34525.1"/>
    </source>
</evidence>
<dbReference type="PANTHER" id="PTHR43283:SF7">
    <property type="entry name" value="BETA-LACTAMASE-RELATED DOMAIN-CONTAINING PROTEIN"/>
    <property type="match status" value="1"/>
</dbReference>
<dbReference type="SUPFAM" id="SSF56601">
    <property type="entry name" value="beta-lactamase/transpeptidase-like"/>
    <property type="match status" value="1"/>
</dbReference>
<evidence type="ECO:0000313" key="3">
    <source>
        <dbReference type="Proteomes" id="UP000199513"/>
    </source>
</evidence>
<gene>
    <name evidence="2" type="ORF">SAMN04488541_102733</name>
</gene>
<accession>A0A1I2HWK3</accession>
<dbReference type="Pfam" id="PF00144">
    <property type="entry name" value="Beta-lactamase"/>
    <property type="match status" value="1"/>
</dbReference>
<feature type="domain" description="Beta-lactamase-related" evidence="1">
    <location>
        <begin position="147"/>
        <end position="431"/>
    </location>
</feature>